<protein>
    <submittedName>
        <fullName evidence="3">Uncharacterized protein</fullName>
    </submittedName>
</protein>
<evidence type="ECO:0000313" key="4">
    <source>
        <dbReference type="EMBL" id="CAF1127303.1"/>
    </source>
</evidence>
<keyword evidence="5" id="KW-1185">Reference proteome</keyword>
<feature type="transmembrane region" description="Helical" evidence="1">
    <location>
        <begin position="86"/>
        <end position="107"/>
    </location>
</feature>
<dbReference type="EMBL" id="CAJNOM010000141">
    <property type="protein sequence ID" value="CAF1127303.1"/>
    <property type="molecule type" value="Genomic_DNA"/>
</dbReference>
<evidence type="ECO:0000256" key="1">
    <source>
        <dbReference type="SAM" id="Phobius"/>
    </source>
</evidence>
<evidence type="ECO:0000313" key="5">
    <source>
        <dbReference type="Proteomes" id="UP000663832"/>
    </source>
</evidence>
<keyword evidence="1" id="KW-1133">Transmembrane helix</keyword>
<dbReference type="AlphaFoldDB" id="A0A814KRF7"/>
<feature type="transmembrane region" description="Helical" evidence="1">
    <location>
        <begin position="119"/>
        <end position="138"/>
    </location>
</feature>
<comment type="caution">
    <text evidence="3">The sequence shown here is derived from an EMBL/GenBank/DDBJ whole genome shotgun (WGS) entry which is preliminary data.</text>
</comment>
<keyword evidence="1" id="KW-0472">Membrane</keyword>
<evidence type="ECO:0000313" key="2">
    <source>
        <dbReference type="EMBL" id="CAF0913779.1"/>
    </source>
</evidence>
<accession>A0A814KRF7</accession>
<feature type="transmembrane region" description="Helical" evidence="1">
    <location>
        <begin position="144"/>
        <end position="163"/>
    </location>
</feature>
<dbReference type="Proteomes" id="UP000663877">
    <property type="component" value="Unassembled WGS sequence"/>
</dbReference>
<dbReference type="Proteomes" id="UP000663832">
    <property type="component" value="Unassembled WGS sequence"/>
</dbReference>
<feature type="transmembrane region" description="Helical" evidence="1">
    <location>
        <begin position="7"/>
        <end position="24"/>
    </location>
</feature>
<dbReference type="EMBL" id="CAJNOI010000040">
    <property type="protein sequence ID" value="CAF0913779.1"/>
    <property type="molecule type" value="Genomic_DNA"/>
</dbReference>
<organism evidence="3 5">
    <name type="scientific">Adineta steineri</name>
    <dbReference type="NCBI Taxonomy" id="433720"/>
    <lineage>
        <taxon>Eukaryota</taxon>
        <taxon>Metazoa</taxon>
        <taxon>Spiralia</taxon>
        <taxon>Gnathifera</taxon>
        <taxon>Rotifera</taxon>
        <taxon>Eurotatoria</taxon>
        <taxon>Bdelloidea</taxon>
        <taxon>Adinetida</taxon>
        <taxon>Adinetidae</taxon>
        <taxon>Adineta</taxon>
    </lineage>
</organism>
<name>A0A814KRF7_9BILA</name>
<evidence type="ECO:0000313" key="3">
    <source>
        <dbReference type="EMBL" id="CAF1055975.1"/>
    </source>
</evidence>
<dbReference type="EMBL" id="CAJNOM010000104">
    <property type="protein sequence ID" value="CAF1055975.1"/>
    <property type="molecule type" value="Genomic_DNA"/>
</dbReference>
<dbReference type="OrthoDB" id="10066118at2759"/>
<reference evidence="3" key="1">
    <citation type="submission" date="2021-02" db="EMBL/GenBank/DDBJ databases">
        <authorList>
            <person name="Nowell W R."/>
        </authorList>
    </citation>
    <scope>NUCLEOTIDE SEQUENCE</scope>
</reference>
<keyword evidence="1" id="KW-0812">Transmembrane</keyword>
<proteinExistence type="predicted"/>
<sequence length="164" mass="19640">MLNRNQTTFGIVTIVSTIFIFIYNRTSINNKNLSHYQTHNDLPEYSKEFNELRHDMNDLKNKIYYIEQTITSSKFSNTFILWIQNIFSYFTFLSSSFIIYTVFLYLFHLCVFNTSTTQTIKLLHIVNIISYSVISILYTSLKQFHLTNFAWLLFVFLFVRLCIR</sequence>
<gene>
    <name evidence="2" type="ORF">BJG266_LOCUS11148</name>
    <name evidence="3" type="ORF">QVE165_LOCUS17884</name>
    <name evidence="4" type="ORF">QVE165_LOCUS21735</name>
</gene>